<dbReference type="Proteomes" id="UP000324065">
    <property type="component" value="Unassembled WGS sequence"/>
</dbReference>
<keyword evidence="2" id="KW-1185">Reference proteome</keyword>
<reference evidence="1 2" key="1">
    <citation type="submission" date="2019-09" db="EMBL/GenBank/DDBJ databases">
        <title>Genome sequence of Roseospira marina, one of the more divergent members of the non-sulfur purple photosynthetic bacterial family, the Rhodospirillaceae.</title>
        <authorList>
            <person name="Meyer T."/>
            <person name="Kyndt J."/>
        </authorList>
    </citation>
    <scope>NUCLEOTIDE SEQUENCE [LARGE SCALE GENOMIC DNA]</scope>
    <source>
        <strain evidence="1 2">DSM 15113</strain>
    </source>
</reference>
<comment type="caution">
    <text evidence="1">The sequence shown here is derived from an EMBL/GenBank/DDBJ whole genome shotgun (WGS) entry which is preliminary data.</text>
</comment>
<sequence length="188" mass="20932">MSGGVQPRGRGQGMWTAALIKKYHDGTKAYIEDNFVKTKVKVDCADLALSYLVDFAHENSLPITIKYYASKKWQKYQIKAKQKDIANAKSYVNINFGALNVIDNTKPIAVSEAKPGDLIMSKWAGGGGHTRVIIEIKTGKTDGDASVTFYQGNLPAAIPIKKTETLKDIDFGEVTDKRPRRWRFEAFT</sequence>
<proteinExistence type="predicted"/>
<organism evidence="1 2">
    <name type="scientific">Roseospira marina</name>
    <dbReference type="NCBI Taxonomy" id="140057"/>
    <lineage>
        <taxon>Bacteria</taxon>
        <taxon>Pseudomonadati</taxon>
        <taxon>Pseudomonadota</taxon>
        <taxon>Alphaproteobacteria</taxon>
        <taxon>Rhodospirillales</taxon>
        <taxon>Rhodospirillaceae</taxon>
        <taxon>Roseospira</taxon>
    </lineage>
</organism>
<dbReference type="EMBL" id="VWPJ01000007">
    <property type="protein sequence ID" value="KAA5605738.1"/>
    <property type="molecule type" value="Genomic_DNA"/>
</dbReference>
<evidence type="ECO:0008006" key="3">
    <source>
        <dbReference type="Google" id="ProtNLM"/>
    </source>
</evidence>
<evidence type="ECO:0000313" key="1">
    <source>
        <dbReference type="EMBL" id="KAA5605738.1"/>
    </source>
</evidence>
<accession>A0A5M6IDR2</accession>
<evidence type="ECO:0000313" key="2">
    <source>
        <dbReference type="Proteomes" id="UP000324065"/>
    </source>
</evidence>
<protein>
    <recommendedName>
        <fullName evidence="3">CHAP domain-containing protein</fullName>
    </recommendedName>
</protein>
<name>A0A5M6IDR2_9PROT</name>
<gene>
    <name evidence="1" type="ORF">F1188_08925</name>
</gene>
<dbReference type="RefSeq" id="WP_150062068.1">
    <property type="nucleotide sequence ID" value="NZ_JACHII010000004.1"/>
</dbReference>
<dbReference type="AlphaFoldDB" id="A0A5M6IDR2"/>